<dbReference type="PROSITE" id="PS50059">
    <property type="entry name" value="FKBP_PPIASE"/>
    <property type="match status" value="1"/>
</dbReference>
<evidence type="ECO:0000256" key="5">
    <source>
        <dbReference type="PROSITE-ProRule" id="PRU00277"/>
    </source>
</evidence>
<dbReference type="PANTHER" id="PTHR43811:SF19">
    <property type="entry name" value="39 KDA FK506-BINDING NUCLEAR PROTEIN"/>
    <property type="match status" value="1"/>
</dbReference>
<feature type="chain" id="PRO_5001820884" description="Peptidyl-prolyl cis-trans isomerase" evidence="7">
    <location>
        <begin position="29"/>
        <end position="318"/>
    </location>
</feature>
<name>A0A087EKG0_9BIFI</name>
<evidence type="ECO:0000256" key="7">
    <source>
        <dbReference type="SAM" id="SignalP"/>
    </source>
</evidence>
<sequence>MVSFKSVMRMPVKAVAALCTLALCTAMAACSDSSASSDSSSASSVGSTDQLAGITATGDLGKEPTISFHTPMTVEDGASAVLQEGDGAVIKEGDLVCFQGKALQAKDGSELMNTWTNNTPSCTPMTKDTTNSTYYNLIIGKKVNTTIAFGVNDNNTSGTSYIMVLTLISTGTVPTRAEGTAVIDIPSDLPKVTLDDSGKPSLDLNGYTPGDQLVSQTLIKGSGREVQSTDSLTVQYTGWCIGSDGTLTQFDSSWDRGSASSFSLSQVIKGWTNGLTGQTIGSQVLLIVPPDQGYGSTAQEKIPANSTLYFIVDILYAS</sequence>
<evidence type="ECO:0000313" key="9">
    <source>
        <dbReference type="EMBL" id="KFJ08261.1"/>
    </source>
</evidence>
<evidence type="ECO:0000256" key="6">
    <source>
        <dbReference type="RuleBase" id="RU003915"/>
    </source>
</evidence>
<keyword evidence="4 5" id="KW-0413">Isomerase</keyword>
<evidence type="ECO:0000256" key="3">
    <source>
        <dbReference type="ARBA" id="ARBA00023110"/>
    </source>
</evidence>
<dbReference type="EMBL" id="JGZU01000003">
    <property type="protein sequence ID" value="KFJ08261.1"/>
    <property type="molecule type" value="Genomic_DNA"/>
</dbReference>
<dbReference type="InterPro" id="IPR001179">
    <property type="entry name" value="PPIase_FKBP_dom"/>
</dbReference>
<proteinExistence type="inferred from homology"/>
<evidence type="ECO:0000256" key="4">
    <source>
        <dbReference type="ARBA" id="ARBA00023235"/>
    </source>
</evidence>
<dbReference type="Gene3D" id="3.10.50.40">
    <property type="match status" value="1"/>
</dbReference>
<dbReference type="SUPFAM" id="SSF54534">
    <property type="entry name" value="FKBP-like"/>
    <property type="match status" value="1"/>
</dbReference>
<keyword evidence="7" id="KW-0732">Signal</keyword>
<dbReference type="PROSITE" id="PS51257">
    <property type="entry name" value="PROKAR_LIPOPROTEIN"/>
    <property type="match status" value="1"/>
</dbReference>
<comment type="catalytic activity">
    <reaction evidence="1 5 6">
        <text>[protein]-peptidylproline (omega=180) = [protein]-peptidylproline (omega=0)</text>
        <dbReference type="Rhea" id="RHEA:16237"/>
        <dbReference type="Rhea" id="RHEA-COMP:10747"/>
        <dbReference type="Rhea" id="RHEA-COMP:10748"/>
        <dbReference type="ChEBI" id="CHEBI:83833"/>
        <dbReference type="ChEBI" id="CHEBI:83834"/>
        <dbReference type="EC" id="5.2.1.8"/>
    </reaction>
</comment>
<feature type="signal peptide" evidence="7">
    <location>
        <begin position="1"/>
        <end position="28"/>
    </location>
</feature>
<dbReference type="InterPro" id="IPR046357">
    <property type="entry name" value="PPIase_dom_sf"/>
</dbReference>
<keyword evidence="10" id="KW-1185">Reference proteome</keyword>
<dbReference type="GO" id="GO:0003755">
    <property type="term" value="F:peptidyl-prolyl cis-trans isomerase activity"/>
    <property type="evidence" value="ECO:0007669"/>
    <property type="project" value="UniProtKB-UniRule"/>
</dbReference>
<evidence type="ECO:0000256" key="1">
    <source>
        <dbReference type="ARBA" id="ARBA00000971"/>
    </source>
</evidence>
<evidence type="ECO:0000256" key="2">
    <source>
        <dbReference type="ARBA" id="ARBA00006577"/>
    </source>
</evidence>
<comment type="similarity">
    <text evidence="2 6">Belongs to the FKBP-type PPIase family.</text>
</comment>
<dbReference type="Proteomes" id="UP000029080">
    <property type="component" value="Unassembled WGS sequence"/>
</dbReference>
<dbReference type="AlphaFoldDB" id="A0A087EKG0"/>
<dbReference type="PANTHER" id="PTHR43811">
    <property type="entry name" value="FKBP-TYPE PEPTIDYL-PROLYL CIS-TRANS ISOMERASE FKPA"/>
    <property type="match status" value="1"/>
</dbReference>
<organism evidence="9 10">
    <name type="scientific">Bifidobacterium tsurumiense</name>
    <dbReference type="NCBI Taxonomy" id="356829"/>
    <lineage>
        <taxon>Bacteria</taxon>
        <taxon>Bacillati</taxon>
        <taxon>Actinomycetota</taxon>
        <taxon>Actinomycetes</taxon>
        <taxon>Bifidobacteriales</taxon>
        <taxon>Bifidobacteriaceae</taxon>
        <taxon>Bifidobacterium</taxon>
    </lineage>
</organism>
<evidence type="ECO:0000313" key="10">
    <source>
        <dbReference type="Proteomes" id="UP000029080"/>
    </source>
</evidence>
<dbReference type="eggNOG" id="COG0545">
    <property type="taxonomic scope" value="Bacteria"/>
</dbReference>
<evidence type="ECO:0000259" key="8">
    <source>
        <dbReference type="PROSITE" id="PS50059"/>
    </source>
</evidence>
<dbReference type="EC" id="5.2.1.8" evidence="6"/>
<comment type="caution">
    <text evidence="9">The sequence shown here is derived from an EMBL/GenBank/DDBJ whole genome shotgun (WGS) entry which is preliminary data.</text>
</comment>
<accession>A0A087EKG0</accession>
<dbReference type="RefSeq" id="WP_229774932.1">
    <property type="nucleotide sequence ID" value="NZ_JGZU01000003.1"/>
</dbReference>
<reference evidence="9 10" key="1">
    <citation type="submission" date="2014-03" db="EMBL/GenBank/DDBJ databases">
        <title>Genomics of Bifidobacteria.</title>
        <authorList>
            <person name="Ventura M."/>
            <person name="Milani C."/>
            <person name="Lugli G.A."/>
        </authorList>
    </citation>
    <scope>NUCLEOTIDE SEQUENCE [LARGE SCALE GENOMIC DNA]</scope>
    <source>
        <strain evidence="9 10">JCM 13495</strain>
    </source>
</reference>
<dbReference type="STRING" id="356829.BITS_0597"/>
<protein>
    <recommendedName>
        <fullName evidence="6">Peptidyl-prolyl cis-trans isomerase</fullName>
        <ecNumber evidence="6">5.2.1.8</ecNumber>
    </recommendedName>
</protein>
<dbReference type="Pfam" id="PF00254">
    <property type="entry name" value="FKBP_C"/>
    <property type="match status" value="1"/>
</dbReference>
<feature type="domain" description="PPIase FKBP-type" evidence="8">
    <location>
        <begin position="229"/>
        <end position="318"/>
    </location>
</feature>
<keyword evidence="3 5" id="KW-0697">Rotamase</keyword>
<gene>
    <name evidence="9" type="ORF">BITS_0597</name>
</gene>